<dbReference type="OrthoDB" id="8958801at2759"/>
<keyword evidence="3" id="KW-1185">Reference proteome</keyword>
<feature type="compositionally biased region" description="Low complexity" evidence="1">
    <location>
        <begin position="79"/>
        <end position="103"/>
    </location>
</feature>
<protein>
    <submittedName>
        <fullName evidence="2">Uncharacterized protein</fullName>
    </submittedName>
</protein>
<dbReference type="AlphaFoldDB" id="A0A437C6V9"/>
<organism evidence="2 3">
    <name type="scientific">Oryzias javanicus</name>
    <name type="common">Javanese ricefish</name>
    <name type="synonym">Aplocheilus javanicus</name>
    <dbReference type="NCBI Taxonomy" id="123683"/>
    <lineage>
        <taxon>Eukaryota</taxon>
        <taxon>Metazoa</taxon>
        <taxon>Chordata</taxon>
        <taxon>Craniata</taxon>
        <taxon>Vertebrata</taxon>
        <taxon>Euteleostomi</taxon>
        <taxon>Actinopterygii</taxon>
        <taxon>Neopterygii</taxon>
        <taxon>Teleostei</taxon>
        <taxon>Neoteleostei</taxon>
        <taxon>Acanthomorphata</taxon>
        <taxon>Ovalentaria</taxon>
        <taxon>Atherinomorphae</taxon>
        <taxon>Beloniformes</taxon>
        <taxon>Adrianichthyidae</taxon>
        <taxon>Oryziinae</taxon>
        <taxon>Oryzias</taxon>
    </lineage>
</organism>
<feature type="region of interest" description="Disordered" evidence="1">
    <location>
        <begin position="43"/>
        <end position="115"/>
    </location>
</feature>
<feature type="compositionally biased region" description="Polar residues" evidence="1">
    <location>
        <begin position="43"/>
        <end position="71"/>
    </location>
</feature>
<reference evidence="2 3" key="2">
    <citation type="submission" date="2019-01" db="EMBL/GenBank/DDBJ databases">
        <title>A chromosome length genome reference of the Java medaka (oryzias javanicus).</title>
        <authorList>
            <person name="Herpin A."/>
            <person name="Takehana Y."/>
            <person name="Naruse K."/>
            <person name="Ansai S."/>
            <person name="Kawaguchi M."/>
        </authorList>
    </citation>
    <scope>NUCLEOTIDE SEQUENCE [LARGE SCALE GENOMIC DNA]</scope>
    <source>
        <strain evidence="2">RS831</strain>
        <tissue evidence="2">Whole body</tissue>
    </source>
</reference>
<evidence type="ECO:0000313" key="2">
    <source>
        <dbReference type="EMBL" id="RVE58324.1"/>
    </source>
</evidence>
<reference evidence="2 3" key="1">
    <citation type="submission" date="2018-11" db="EMBL/GenBank/DDBJ databases">
        <authorList>
            <person name="Lopez-Roques C."/>
            <person name="Donnadieu C."/>
            <person name="Bouchez O."/>
            <person name="Klopp C."/>
            <person name="Cabau C."/>
            <person name="Zahm M."/>
        </authorList>
    </citation>
    <scope>NUCLEOTIDE SEQUENCE [LARGE SCALE GENOMIC DNA]</scope>
    <source>
        <strain evidence="2">RS831</strain>
        <tissue evidence="2">Whole body</tissue>
    </source>
</reference>
<name>A0A437C6V9_ORYJA</name>
<proteinExistence type="predicted"/>
<sequence>MPSPQALQPVLKLKVDELFLNWLSDPETQLVLKEYLDQIKSGQYSTSGTENSQADKSLSFNENNNVASQKNLVEKKPASLSNPSGPPSNSTLPSGSNSNSRVPGPGGRLLRRSVSSKKVNNFRGVVEDLILKN</sequence>
<evidence type="ECO:0000256" key="1">
    <source>
        <dbReference type="SAM" id="MobiDB-lite"/>
    </source>
</evidence>
<gene>
    <name evidence="2" type="ORF">OJAV_G00208160</name>
</gene>
<dbReference type="EMBL" id="CM012457">
    <property type="protein sequence ID" value="RVE58324.1"/>
    <property type="molecule type" value="Genomic_DNA"/>
</dbReference>
<dbReference type="Proteomes" id="UP000283210">
    <property type="component" value="Chromosome 21"/>
</dbReference>
<accession>A0A437C6V9</accession>
<evidence type="ECO:0000313" key="3">
    <source>
        <dbReference type="Proteomes" id="UP000283210"/>
    </source>
</evidence>